<dbReference type="Proteomes" id="UP000000991">
    <property type="component" value="Segment"/>
</dbReference>
<dbReference type="RefSeq" id="YP_214447.1">
    <property type="nucleotide sequence ID" value="NC_006883.2"/>
</dbReference>
<dbReference type="EMBL" id="GU071092">
    <property type="protein sequence ID" value="ACY76095.1"/>
    <property type="molecule type" value="Genomic_DNA"/>
</dbReference>
<keyword evidence="3" id="KW-1185">Reference proteome</keyword>
<accession>Q58MD9</accession>
<reference evidence="1 3" key="3">
    <citation type="journal article" date="2010" name="Environ. Microbiol.">
        <title>Genomic analysis of oceanic cyanobacterial myoviruses compared with T4-like myoviruses from diverse hosts and environments.</title>
        <authorList>
            <person name="Sullivan M.B."/>
            <person name="Huang K.H."/>
            <person name="Ignacio-Espinoza J.C."/>
            <person name="Berlin A.M."/>
            <person name="Kelly L."/>
            <person name="Weigele P.R."/>
            <person name="DeFrancesco A.S."/>
            <person name="Kern S.E."/>
            <person name="Thompson L.R."/>
            <person name="Young S."/>
            <person name="Yandava C."/>
            <person name="Fu R."/>
            <person name="Krastins B."/>
            <person name="Chase M."/>
            <person name="Sarracino D."/>
            <person name="Osburne M.S."/>
            <person name="Henn M.R."/>
            <person name="Chisholm S.W."/>
        </authorList>
    </citation>
    <scope>NUCLEOTIDE SEQUENCE [LARGE SCALE GENOMIC DNA]</scope>
</reference>
<dbReference type="KEGG" id="vg:3294230"/>
<evidence type="ECO:0000313" key="3">
    <source>
        <dbReference type="Proteomes" id="UP000000991"/>
    </source>
</evidence>
<organism evidence="1 3">
    <name type="scientific">Prochlorococcus phage P-SSM2</name>
    <dbReference type="NCBI Taxonomy" id="268746"/>
    <lineage>
        <taxon>Viruses</taxon>
        <taxon>Duplodnaviria</taxon>
        <taxon>Heunggongvirae</taxon>
        <taxon>Uroviricota</taxon>
        <taxon>Caudoviricetes</taxon>
        <taxon>Pantevenvirales</taxon>
        <taxon>Kyanoviridae</taxon>
        <taxon>Salacisavirus</taxon>
        <taxon>Salacisavirus pssm2</taxon>
    </lineage>
</organism>
<dbReference type="Proteomes" id="UP000013923">
    <property type="component" value="Genome"/>
</dbReference>
<reference evidence="2 4" key="2">
    <citation type="submission" date="2009-10" db="EMBL/GenBank/DDBJ databases">
        <title>The Genome Sequence of Prochlorococcus phage P-SSM2.</title>
        <authorList>
            <consortium name="The Broad Institute Genome Sequencing Platform"/>
            <person name="Henn M.R."/>
            <person name="Sullivan M.S."/>
            <person name="Osburne M.S."/>
            <person name="Levin J."/>
            <person name="Malboeuf C."/>
            <person name="Casali M."/>
            <person name="Russ C."/>
            <person name="Lennon N."/>
            <person name="Chapman S.B."/>
            <person name="Erlich R."/>
            <person name="Young S.K."/>
            <person name="Koehrsen M."/>
            <person name="Yandava C."/>
            <person name="Zeng Q."/>
            <person name="Alvarado L."/>
            <person name="Anderson S."/>
            <person name="Berlin A."/>
            <person name="Borenstein D."/>
            <person name="Chen Z."/>
            <person name="Engels R."/>
            <person name="Freedman E."/>
            <person name="Gellesch M."/>
            <person name="Goldberg J."/>
            <person name="Green L."/>
            <person name="Griggs A."/>
            <person name="Gujja S."/>
            <person name="Heilman E.R."/>
            <person name="Heiman D."/>
            <person name="Hepburn T."/>
            <person name="Howarth C."/>
            <person name="Jen D."/>
            <person name="Larson L."/>
            <person name="Lewis B."/>
            <person name="Mehta T."/>
            <person name="Park D."/>
            <person name="Pearson M."/>
            <person name="Richards J."/>
            <person name="Rizzolo K."/>
            <person name="Roberts A."/>
            <person name="Ryan E."/>
            <person name="Saif S."/>
            <person name="Shea T."/>
            <person name="Shenoy N."/>
            <person name="Sisk P."/>
            <person name="Stolte C."/>
            <person name="Sykes S."/>
            <person name="Walk T."/>
            <person name="White J."/>
            <person name="Yu Q."/>
            <person name="Coleman M.L."/>
            <person name="Huang K.H."/>
            <person name="Weigele P.R."/>
            <person name="DeFrancesco A.S."/>
            <person name="Kern S.E."/>
            <person name="Thompson L.R."/>
            <person name="Fu R."/>
            <person name="Hombeck B."/>
            <person name="Chisholm S.W."/>
            <person name="Haas B."/>
            <person name="Nusbaum C."/>
            <person name="Birren B."/>
        </authorList>
    </citation>
    <scope>NUCLEOTIDE SEQUENCE [LARGE SCALE GENOMIC DNA]</scope>
    <source>
        <strain evidence="2">P-SSM2</strain>
    </source>
</reference>
<sequence>MAVVYVNNLTVNSGEDFEQDFDLIETGGNTINLTNYTAKAQIRKHPDSSTAISFTVGFPNRAFGKINLSIPSWTTSNLKQGRYVYDVLVTKPGGKKEIVLEGSVLVRAGISTGCDFSLPNSAQRTCIAVIPDSNVGVSTLSDKWYSFRGTYPNRIFYLLQKTSVGFGVSVTNTNYDDLDCPDNFLSESIVNTPPLI</sequence>
<evidence type="ECO:0000313" key="2">
    <source>
        <dbReference type="EMBL" id="ACY76095.1"/>
    </source>
</evidence>
<dbReference type="EMBL" id="AY939844">
    <property type="protein sequence ID" value="AAX44593.1"/>
    <property type="molecule type" value="Genomic_DNA"/>
</dbReference>
<protein>
    <submittedName>
        <fullName evidence="1">Uncharacterized protein</fullName>
    </submittedName>
</protein>
<evidence type="ECO:0000313" key="1">
    <source>
        <dbReference type="EMBL" id="AAX44593.1"/>
    </source>
</evidence>
<dbReference type="GeneID" id="3294230"/>
<organismHost>
    <name type="scientific">Prochlorococcus</name>
    <dbReference type="NCBI Taxonomy" id="1218"/>
</organismHost>
<name>Q58MD9_BPPRM</name>
<proteinExistence type="predicted"/>
<reference evidence="1 3" key="1">
    <citation type="journal article" date="2005" name="PLoS Biol.">
        <title>Three Prochlorococcus cyanophage genomes: signature features and ecological interpretations.</title>
        <authorList>
            <person name="Sullivan M.B."/>
            <person name="Coleman M.L."/>
            <person name="Weigele P."/>
            <person name="Rohwer F."/>
            <person name="Chisholm S.W."/>
        </authorList>
    </citation>
    <scope>NUCLEOTIDE SEQUENCE</scope>
</reference>
<gene>
    <name evidence="2" type="ORF">PCMG_00219</name>
    <name evidence="1" type="ORF">PSSM2_216</name>
</gene>
<dbReference type="OrthoDB" id="25766at10239"/>
<evidence type="ECO:0000313" key="4">
    <source>
        <dbReference type="Proteomes" id="UP000013923"/>
    </source>
</evidence>